<evidence type="ECO:0000313" key="12">
    <source>
        <dbReference type="EMBL" id="MDC3426205.1"/>
    </source>
</evidence>
<name>A0A9X4AQ68_9BACI</name>
<keyword evidence="13" id="KW-1185">Reference proteome</keyword>
<dbReference type="Pfam" id="PF02518">
    <property type="entry name" value="HATPase_c"/>
    <property type="match status" value="1"/>
</dbReference>
<dbReference type="InterPro" id="IPR001610">
    <property type="entry name" value="PAC"/>
</dbReference>
<dbReference type="PRINTS" id="PR00344">
    <property type="entry name" value="BCTRLSENSOR"/>
</dbReference>
<protein>
    <recommendedName>
        <fullName evidence="2">histidine kinase</fullName>
        <ecNumber evidence="2">2.7.13.3</ecNumber>
    </recommendedName>
</protein>
<evidence type="ECO:0000256" key="2">
    <source>
        <dbReference type="ARBA" id="ARBA00012438"/>
    </source>
</evidence>
<evidence type="ECO:0000256" key="6">
    <source>
        <dbReference type="ARBA" id="ARBA00022777"/>
    </source>
</evidence>
<dbReference type="InterPro" id="IPR036097">
    <property type="entry name" value="HisK_dim/P_sf"/>
</dbReference>
<feature type="domain" description="PAC" evidence="11">
    <location>
        <begin position="77"/>
        <end position="127"/>
    </location>
</feature>
<dbReference type="PROSITE" id="PS50109">
    <property type="entry name" value="HIS_KIN"/>
    <property type="match status" value="1"/>
</dbReference>
<dbReference type="SMART" id="SM00086">
    <property type="entry name" value="PAC"/>
    <property type="match status" value="2"/>
</dbReference>
<dbReference type="InterPro" id="IPR000014">
    <property type="entry name" value="PAS"/>
</dbReference>
<evidence type="ECO:0000256" key="1">
    <source>
        <dbReference type="ARBA" id="ARBA00000085"/>
    </source>
</evidence>
<dbReference type="Proteomes" id="UP001145050">
    <property type="component" value="Unassembled WGS sequence"/>
</dbReference>
<evidence type="ECO:0000256" key="8">
    <source>
        <dbReference type="ARBA" id="ARBA00023012"/>
    </source>
</evidence>
<dbReference type="InterPro" id="IPR004358">
    <property type="entry name" value="Sig_transdc_His_kin-like_C"/>
</dbReference>
<keyword evidence="7" id="KW-0067">ATP-binding</keyword>
<dbReference type="Pfam" id="PF00512">
    <property type="entry name" value="HisKA"/>
    <property type="match status" value="1"/>
</dbReference>
<dbReference type="NCBIfam" id="TIGR00229">
    <property type="entry name" value="sensory_box"/>
    <property type="match status" value="2"/>
</dbReference>
<comment type="catalytic activity">
    <reaction evidence="1">
        <text>ATP + protein L-histidine = ADP + protein N-phospho-L-histidine.</text>
        <dbReference type="EC" id="2.7.13.3"/>
    </reaction>
</comment>
<dbReference type="SMART" id="SM00387">
    <property type="entry name" value="HATPase_c"/>
    <property type="match status" value="1"/>
</dbReference>
<dbReference type="Gene3D" id="3.30.450.20">
    <property type="entry name" value="PAS domain"/>
    <property type="match status" value="2"/>
</dbReference>
<dbReference type="SUPFAM" id="SSF55785">
    <property type="entry name" value="PYP-like sensor domain (PAS domain)"/>
    <property type="match status" value="2"/>
</dbReference>
<dbReference type="SUPFAM" id="SSF47384">
    <property type="entry name" value="Homodimeric domain of signal transducing histidine kinase"/>
    <property type="match status" value="1"/>
</dbReference>
<evidence type="ECO:0000256" key="5">
    <source>
        <dbReference type="ARBA" id="ARBA00022741"/>
    </source>
</evidence>
<evidence type="ECO:0000256" key="7">
    <source>
        <dbReference type="ARBA" id="ARBA00022840"/>
    </source>
</evidence>
<evidence type="ECO:0000256" key="3">
    <source>
        <dbReference type="ARBA" id="ARBA00022553"/>
    </source>
</evidence>
<dbReference type="InterPro" id="IPR003594">
    <property type="entry name" value="HATPase_dom"/>
</dbReference>
<dbReference type="SUPFAM" id="SSF55874">
    <property type="entry name" value="ATPase domain of HSP90 chaperone/DNA topoisomerase II/histidine kinase"/>
    <property type="match status" value="1"/>
</dbReference>
<accession>A0A9X4AQ68</accession>
<dbReference type="Pfam" id="PF13426">
    <property type="entry name" value="PAS_9"/>
    <property type="match status" value="1"/>
</dbReference>
<dbReference type="CDD" id="cd00130">
    <property type="entry name" value="PAS"/>
    <property type="match status" value="2"/>
</dbReference>
<dbReference type="PANTHER" id="PTHR43065">
    <property type="entry name" value="SENSOR HISTIDINE KINASE"/>
    <property type="match status" value="1"/>
</dbReference>
<gene>
    <name evidence="12" type="ORF">NC797_17040</name>
</gene>
<dbReference type="EMBL" id="JAMQKB010000034">
    <property type="protein sequence ID" value="MDC3426205.1"/>
    <property type="molecule type" value="Genomic_DNA"/>
</dbReference>
<reference evidence="12" key="1">
    <citation type="submission" date="2022-06" db="EMBL/GenBank/DDBJ databases">
        <title>Aquibacillus sp. a new bacterium isolated from soil saline samples.</title>
        <authorList>
            <person name="Galisteo C."/>
            <person name="De La Haba R."/>
            <person name="Sanchez-Porro C."/>
            <person name="Ventosa A."/>
        </authorList>
    </citation>
    <scope>NUCLEOTIDE SEQUENCE</scope>
    <source>
        <strain evidence="12">3ASR75-11</strain>
    </source>
</reference>
<dbReference type="Gene3D" id="1.10.287.130">
    <property type="match status" value="1"/>
</dbReference>
<evidence type="ECO:0000259" key="11">
    <source>
        <dbReference type="PROSITE" id="PS50113"/>
    </source>
</evidence>
<keyword evidence="4" id="KW-0808">Transferase</keyword>
<evidence type="ECO:0000256" key="4">
    <source>
        <dbReference type="ARBA" id="ARBA00022679"/>
    </source>
</evidence>
<keyword evidence="5" id="KW-0547">Nucleotide-binding</keyword>
<proteinExistence type="predicted"/>
<feature type="domain" description="PAS" evidence="10">
    <location>
        <begin position="128"/>
        <end position="198"/>
    </location>
</feature>
<evidence type="ECO:0000313" key="13">
    <source>
        <dbReference type="Proteomes" id="UP001145050"/>
    </source>
</evidence>
<dbReference type="Gene3D" id="3.30.565.10">
    <property type="entry name" value="Histidine kinase-like ATPase, C-terminal domain"/>
    <property type="match status" value="1"/>
</dbReference>
<keyword evidence="3" id="KW-0597">Phosphoprotein</keyword>
<dbReference type="InterPro" id="IPR036890">
    <property type="entry name" value="HATPase_C_sf"/>
</dbReference>
<sequence length="474" mass="53973">MSLEENNIDFIQMVENSLSAILVMHNKEVIYANPISYELLGYEPNEILVLDRFLHPDYHSFCRKRLDHIYTYRKPVKLMEQKMVKKDGAIIDVEVKASPYIFNGKVLAQVHFQDITSRKLYEQKLKNSEEKYRIISKNVTDVISEQSTKGEWLYLSPSSKEILGYDPDELLGKSPFEFIHPDDKRQAKDTFCSIVQSQTTKTIRFRFMKKSGDYIWLESRGKVLCRRDCKTVITDSRDVSEQMEAEKRLRQSEKLAIIGELSAGVVHEIRNPLTSIKGFLQLMQAGTINTTDYIQILTTEVERIEQISNDLLAFAKPSDELKPQNLVQIMHDVIFLMRGQAERKHVDIDWTPSSDSTLTILGDASQLKQVLINIVKNGIEASKDGGKLKITASKTNGHAVIEITDNGEGIPADKLAKIGQSFFTTKEKGTGLGLMVSYKIVKNHHGKITIDSKEGEGTTFRLHFPLFLKKVKEV</sequence>
<evidence type="ECO:0000259" key="9">
    <source>
        <dbReference type="PROSITE" id="PS50109"/>
    </source>
</evidence>
<dbReference type="RefSeq" id="WP_272438029.1">
    <property type="nucleotide sequence ID" value="NZ_JAMQKB010000034.1"/>
</dbReference>
<dbReference type="PROSITE" id="PS50112">
    <property type="entry name" value="PAS"/>
    <property type="match status" value="1"/>
</dbReference>
<evidence type="ECO:0000259" key="10">
    <source>
        <dbReference type="PROSITE" id="PS50112"/>
    </source>
</evidence>
<feature type="domain" description="Histidine kinase" evidence="9">
    <location>
        <begin position="264"/>
        <end position="468"/>
    </location>
</feature>
<dbReference type="Pfam" id="PF08447">
    <property type="entry name" value="PAS_3"/>
    <property type="match status" value="1"/>
</dbReference>
<keyword evidence="6" id="KW-0418">Kinase</keyword>
<comment type="caution">
    <text evidence="12">The sequence shown here is derived from an EMBL/GenBank/DDBJ whole genome shotgun (WGS) entry which is preliminary data.</text>
</comment>
<dbReference type="InterPro" id="IPR035965">
    <property type="entry name" value="PAS-like_dom_sf"/>
</dbReference>
<keyword evidence="8" id="KW-0902">Two-component regulatory system</keyword>
<dbReference type="SMART" id="SM00388">
    <property type="entry name" value="HisKA"/>
    <property type="match status" value="1"/>
</dbReference>
<dbReference type="CDD" id="cd00082">
    <property type="entry name" value="HisKA"/>
    <property type="match status" value="1"/>
</dbReference>
<dbReference type="InterPro" id="IPR013655">
    <property type="entry name" value="PAS_fold_3"/>
</dbReference>
<feature type="domain" description="PAC" evidence="11">
    <location>
        <begin position="201"/>
        <end position="251"/>
    </location>
</feature>
<dbReference type="SMART" id="SM00091">
    <property type="entry name" value="PAS"/>
    <property type="match status" value="2"/>
</dbReference>
<dbReference type="GO" id="GO:0000155">
    <property type="term" value="F:phosphorelay sensor kinase activity"/>
    <property type="evidence" value="ECO:0007669"/>
    <property type="project" value="InterPro"/>
</dbReference>
<dbReference type="InterPro" id="IPR000700">
    <property type="entry name" value="PAS-assoc_C"/>
</dbReference>
<dbReference type="AlphaFoldDB" id="A0A9X4AQ68"/>
<dbReference type="EC" id="2.7.13.3" evidence="2"/>
<organism evidence="12 13">
    <name type="scientific">Terrihalobacillus insolitus</name>
    <dbReference type="NCBI Taxonomy" id="2950438"/>
    <lineage>
        <taxon>Bacteria</taxon>
        <taxon>Bacillati</taxon>
        <taxon>Bacillota</taxon>
        <taxon>Bacilli</taxon>
        <taxon>Bacillales</taxon>
        <taxon>Bacillaceae</taxon>
        <taxon>Terrihalobacillus</taxon>
    </lineage>
</organism>
<dbReference type="CDD" id="cd00075">
    <property type="entry name" value="HATPase"/>
    <property type="match status" value="1"/>
</dbReference>
<dbReference type="InterPro" id="IPR003661">
    <property type="entry name" value="HisK_dim/P_dom"/>
</dbReference>
<dbReference type="InterPro" id="IPR005467">
    <property type="entry name" value="His_kinase_dom"/>
</dbReference>
<dbReference type="PANTHER" id="PTHR43065:SF34">
    <property type="entry name" value="SPORULATION KINASE A"/>
    <property type="match status" value="1"/>
</dbReference>
<dbReference type="GO" id="GO:0005524">
    <property type="term" value="F:ATP binding"/>
    <property type="evidence" value="ECO:0007669"/>
    <property type="project" value="UniProtKB-KW"/>
</dbReference>
<dbReference type="PROSITE" id="PS50113">
    <property type="entry name" value="PAC"/>
    <property type="match status" value="2"/>
</dbReference>